<name>A0AA89BUA6_PINIB</name>
<comment type="caution">
    <text evidence="4">The sequence shown here is derived from an EMBL/GenBank/DDBJ whole genome shotgun (WGS) entry which is preliminary data.</text>
</comment>
<feature type="non-terminal residue" evidence="4">
    <location>
        <position position="1"/>
    </location>
</feature>
<feature type="compositionally biased region" description="Basic and acidic residues" evidence="2">
    <location>
        <begin position="970"/>
        <end position="979"/>
    </location>
</feature>
<evidence type="ECO:0000313" key="5">
    <source>
        <dbReference type="Proteomes" id="UP001186944"/>
    </source>
</evidence>
<feature type="compositionally biased region" description="Polar residues" evidence="2">
    <location>
        <begin position="429"/>
        <end position="446"/>
    </location>
</feature>
<evidence type="ECO:0000256" key="3">
    <source>
        <dbReference type="SAM" id="Phobius"/>
    </source>
</evidence>
<dbReference type="InterPro" id="IPR031390">
    <property type="entry name" value="OFCC1"/>
</dbReference>
<keyword evidence="3" id="KW-1133">Transmembrane helix</keyword>
<evidence type="ECO:0000313" key="4">
    <source>
        <dbReference type="EMBL" id="KAK3087660.1"/>
    </source>
</evidence>
<feature type="region of interest" description="Disordered" evidence="2">
    <location>
        <begin position="941"/>
        <end position="979"/>
    </location>
</feature>
<feature type="compositionally biased region" description="Basic and acidic residues" evidence="2">
    <location>
        <begin position="451"/>
        <end position="462"/>
    </location>
</feature>
<feature type="transmembrane region" description="Helical" evidence="3">
    <location>
        <begin position="635"/>
        <end position="653"/>
    </location>
</feature>
<feature type="coiled-coil region" evidence="1">
    <location>
        <begin position="82"/>
        <end position="131"/>
    </location>
</feature>
<keyword evidence="3" id="KW-0812">Transmembrane</keyword>
<feature type="transmembrane region" description="Helical" evidence="3">
    <location>
        <begin position="758"/>
        <end position="783"/>
    </location>
</feature>
<feature type="transmembrane region" description="Helical" evidence="3">
    <location>
        <begin position="673"/>
        <end position="693"/>
    </location>
</feature>
<keyword evidence="1" id="KW-0175">Coiled coil</keyword>
<evidence type="ECO:0000256" key="1">
    <source>
        <dbReference type="SAM" id="Coils"/>
    </source>
</evidence>
<feature type="transmembrane region" description="Helical" evidence="3">
    <location>
        <begin position="705"/>
        <end position="725"/>
    </location>
</feature>
<accession>A0AA89BUA6</accession>
<dbReference type="PANTHER" id="PTHR33862:SF3">
    <property type="entry name" value="OROFACIAL CLEFT 1 CANDIDATE GENE 1 PROTEIN"/>
    <property type="match status" value="1"/>
</dbReference>
<evidence type="ECO:0000256" key="2">
    <source>
        <dbReference type="SAM" id="MobiDB-lite"/>
    </source>
</evidence>
<reference evidence="4" key="1">
    <citation type="submission" date="2019-08" db="EMBL/GenBank/DDBJ databases">
        <title>The improved chromosome-level genome for the pearl oyster Pinctada fucata martensii using PacBio sequencing and Hi-C.</title>
        <authorList>
            <person name="Zheng Z."/>
        </authorList>
    </citation>
    <scope>NUCLEOTIDE SEQUENCE</scope>
    <source>
        <strain evidence="4">ZZ-2019</strain>
        <tissue evidence="4">Adductor muscle</tissue>
    </source>
</reference>
<dbReference type="Proteomes" id="UP001186944">
    <property type="component" value="Unassembled WGS sequence"/>
</dbReference>
<keyword evidence="5" id="KW-1185">Reference proteome</keyword>
<dbReference type="PANTHER" id="PTHR33862">
    <property type="entry name" value="OROFACIAL CLEFT 1 CANDIDATE GENE 1 PROTEIN"/>
    <property type="match status" value="1"/>
</dbReference>
<proteinExistence type="predicted"/>
<protein>
    <submittedName>
        <fullName evidence="4">Uncharacterized protein</fullName>
    </submittedName>
</protein>
<dbReference type="AlphaFoldDB" id="A0AA89BUA6"/>
<sequence>PPRKDDALPDLYRLLDTLQEGDNDLVVDRHPPPLFTRPENVPNYQRISELKHEIEKLELGPYLDDFEDGVKDDVVMLGSISLEEVQEEEKRLRDEHVRYLEQEAERKRLQKEEVQKREELAKTRLAELTKEQRTDIARREEILRQREKLLMDKLHRAYRRAESQLISVLERRKGEVKTFYGDLMMADGVYGGSQSRRWKVDWDKTPQPIQVKLKCMRGVRDKLPAGRYVLMVSLYNRLGGHTMRWSKLKGQMWGGATLPMTHEGHYYNTDMKMDQSLFTVLPAKASLRPGMVLVFELFLLRGQVVSTDRVVGWGSFPICDGQFDVIEGKYKCPMLRGEMDDLIDKHEKVEELMASDLDHWLCNMYFEIIKLPRYLAGQKEFEVELHFSSGLTGHPSRVNTGEEYRDGEDPIPGSSSTIDSEPDAIGSRASLQSPTETDYGTKSMASATKVRLSDKGSEDGKRPSTAATTYGSRVIHKDKKPSLKIGDESEEDENEEDILEDMNDVLAIRKEEDLKRVKGMPGMYYKKYLTNPVDDYHQKLYTMLPKTHILKPPSASKKLTYVEQLEQHSFAVQPPFAGKGRLARGTHEKLQYVGRQFLAELGLSQWRSREFWGMLLMFIVVFFIRMFMHYIGQWLFLNAIGIPINKFNFLPYTVELNYQDTLMAAREEIAVVWLGPMMNILIFALLVVFCWICQKLFKIFPEIGCKFVVAYGLLTFLNPLLIMAVDMLLKRYQDNSVEPVADVCKLYYHFLRVEGSGLAGIFIVAFLYAFTMFMTSSILYMYFLRLHNNGRLLDVYWRLHGEEDNFFIPYDLEISNQELNYIVKKAEKWRGEEGERRKTAVYDYIWEEEDVEESIWDENGVEHKELKEGRKEITTHVSIHTLHLDGLRELFRHFLRLPDGAVVEIFGDIAIPGMDKDVKNALEKGAKGVENLLGSQASLNGVRGRRHGNTGARFMESPTPKKASFSGSDDSLKEMKKGK</sequence>
<keyword evidence="3" id="KW-0472">Membrane</keyword>
<feature type="transmembrane region" description="Helical" evidence="3">
    <location>
        <begin position="611"/>
        <end position="628"/>
    </location>
</feature>
<gene>
    <name evidence="4" type="ORF">FSP39_008846</name>
</gene>
<organism evidence="4 5">
    <name type="scientific">Pinctada imbricata</name>
    <name type="common">Atlantic pearl-oyster</name>
    <name type="synonym">Pinctada martensii</name>
    <dbReference type="NCBI Taxonomy" id="66713"/>
    <lineage>
        <taxon>Eukaryota</taxon>
        <taxon>Metazoa</taxon>
        <taxon>Spiralia</taxon>
        <taxon>Lophotrochozoa</taxon>
        <taxon>Mollusca</taxon>
        <taxon>Bivalvia</taxon>
        <taxon>Autobranchia</taxon>
        <taxon>Pteriomorphia</taxon>
        <taxon>Pterioida</taxon>
        <taxon>Pterioidea</taxon>
        <taxon>Pteriidae</taxon>
        <taxon>Pinctada</taxon>
    </lineage>
</organism>
<dbReference type="EMBL" id="VSWD01000011">
    <property type="protein sequence ID" value="KAK3087660.1"/>
    <property type="molecule type" value="Genomic_DNA"/>
</dbReference>
<feature type="region of interest" description="Disordered" evidence="2">
    <location>
        <begin position="392"/>
        <end position="474"/>
    </location>
</feature>